<gene>
    <name evidence="1" type="ORF">RO3G_06051</name>
</gene>
<protein>
    <submittedName>
        <fullName evidence="1">Uncharacterized protein</fullName>
    </submittedName>
</protein>
<dbReference type="EMBL" id="CH476735">
    <property type="protein sequence ID" value="EIE81346.1"/>
    <property type="molecule type" value="Genomic_DNA"/>
</dbReference>
<dbReference type="Proteomes" id="UP000009138">
    <property type="component" value="Unassembled WGS sequence"/>
</dbReference>
<dbReference type="AlphaFoldDB" id="I1BYR6"/>
<dbReference type="SUPFAM" id="SSF50978">
    <property type="entry name" value="WD40 repeat-like"/>
    <property type="match status" value="1"/>
</dbReference>
<dbReference type="Gene3D" id="2.130.10.10">
    <property type="entry name" value="YVTN repeat-like/Quinoprotein amine dehydrogenase"/>
    <property type="match status" value="1"/>
</dbReference>
<dbReference type="eggNOG" id="KOG1007">
    <property type="taxonomic scope" value="Eukaryota"/>
</dbReference>
<dbReference type="InterPro" id="IPR040323">
    <property type="entry name" value="EIPR1"/>
</dbReference>
<dbReference type="GeneID" id="93613022"/>
<organism evidence="1 2">
    <name type="scientific">Rhizopus delemar (strain RA 99-880 / ATCC MYA-4621 / FGSC 9543 / NRRL 43880)</name>
    <name type="common">Mucormycosis agent</name>
    <name type="synonym">Rhizopus arrhizus var. delemar</name>
    <dbReference type="NCBI Taxonomy" id="246409"/>
    <lineage>
        <taxon>Eukaryota</taxon>
        <taxon>Fungi</taxon>
        <taxon>Fungi incertae sedis</taxon>
        <taxon>Mucoromycota</taxon>
        <taxon>Mucoromycotina</taxon>
        <taxon>Mucoromycetes</taxon>
        <taxon>Mucorales</taxon>
        <taxon>Mucorineae</taxon>
        <taxon>Rhizopodaceae</taxon>
        <taxon>Rhizopus</taxon>
    </lineage>
</organism>
<dbReference type="InParanoid" id="I1BYR6"/>
<dbReference type="OrthoDB" id="427795at2759"/>
<name>I1BYR6_RHIO9</name>
<evidence type="ECO:0000313" key="1">
    <source>
        <dbReference type="EMBL" id="EIE81346.1"/>
    </source>
</evidence>
<dbReference type="InterPro" id="IPR015943">
    <property type="entry name" value="WD40/YVTN_repeat-like_dom_sf"/>
</dbReference>
<dbReference type="VEuPathDB" id="FungiDB:RO3G_06051"/>
<reference evidence="1 2" key="1">
    <citation type="journal article" date="2009" name="PLoS Genet.">
        <title>Genomic analysis of the basal lineage fungus Rhizopus oryzae reveals a whole-genome duplication.</title>
        <authorList>
            <person name="Ma L.-J."/>
            <person name="Ibrahim A.S."/>
            <person name="Skory C."/>
            <person name="Grabherr M.G."/>
            <person name="Burger G."/>
            <person name="Butler M."/>
            <person name="Elias M."/>
            <person name="Idnurm A."/>
            <person name="Lang B.F."/>
            <person name="Sone T."/>
            <person name="Abe A."/>
            <person name="Calvo S.E."/>
            <person name="Corrochano L.M."/>
            <person name="Engels R."/>
            <person name="Fu J."/>
            <person name="Hansberg W."/>
            <person name="Kim J.-M."/>
            <person name="Kodira C.D."/>
            <person name="Koehrsen M.J."/>
            <person name="Liu B."/>
            <person name="Miranda-Saavedra D."/>
            <person name="O'Leary S."/>
            <person name="Ortiz-Castellanos L."/>
            <person name="Poulter R."/>
            <person name="Rodriguez-Romero J."/>
            <person name="Ruiz-Herrera J."/>
            <person name="Shen Y.-Q."/>
            <person name="Zeng Q."/>
            <person name="Galagan J."/>
            <person name="Birren B.W."/>
            <person name="Cuomo C.A."/>
            <person name="Wickes B.L."/>
        </authorList>
    </citation>
    <scope>NUCLEOTIDE SEQUENCE [LARGE SCALE GENOMIC DNA]</scope>
    <source>
        <strain evidence="2">RA 99-880 / ATCC MYA-4621 / FGSC 9543 / NRRL 43880</strain>
    </source>
</reference>
<keyword evidence="2" id="KW-1185">Reference proteome</keyword>
<dbReference type="GO" id="GO:0016567">
    <property type="term" value="P:protein ubiquitination"/>
    <property type="evidence" value="ECO:0007669"/>
    <property type="project" value="TreeGrafter"/>
</dbReference>
<dbReference type="STRING" id="246409.I1BYR6"/>
<dbReference type="RefSeq" id="XP_067516742.1">
    <property type="nucleotide sequence ID" value="XM_067660641.1"/>
</dbReference>
<dbReference type="PANTHER" id="PTHR14205:SF15">
    <property type="entry name" value="EARP AND GARP COMPLEX-INTERACTING PROTEIN 1"/>
    <property type="match status" value="1"/>
</dbReference>
<dbReference type="PANTHER" id="PTHR14205">
    <property type="entry name" value="WD-REPEAT PROTEIN"/>
    <property type="match status" value="1"/>
</dbReference>
<accession>I1BYR6</accession>
<evidence type="ECO:0000313" key="2">
    <source>
        <dbReference type="Proteomes" id="UP000009138"/>
    </source>
</evidence>
<dbReference type="InterPro" id="IPR036322">
    <property type="entry name" value="WD40_repeat_dom_sf"/>
</dbReference>
<sequence length="136" mass="15291">MFSNKMNSPALQQLQNAVWNKHHRELVTVGGCAVSGWDLRSGKTSFQKLDAHQNALVHLHNVYSVSSAANVEDDDEEERREKPKDGLICSYDQHEDSVYNVTWSPADAWTFASLSYSGRVVISQVPLEEKFKILGV</sequence>
<proteinExistence type="predicted"/>